<dbReference type="InterPro" id="IPR041626">
    <property type="entry name" value="Prot_ATP_ID_OB_N"/>
</dbReference>
<dbReference type="Proteomes" id="UP000242637">
    <property type="component" value="Chromosome 1"/>
</dbReference>
<keyword evidence="2 4" id="KW-0067">ATP-binding</keyword>
<dbReference type="AlphaFoldDB" id="A0A239VMH5"/>
<evidence type="ECO:0000256" key="4">
    <source>
        <dbReference type="HAMAP-Rule" id="MF_02112"/>
    </source>
</evidence>
<dbReference type="SUPFAM" id="SSF52540">
    <property type="entry name" value="P-loop containing nucleoside triphosphate hydrolases"/>
    <property type="match status" value="1"/>
</dbReference>
<dbReference type="InterPro" id="IPR022482">
    <property type="entry name" value="Proteasome_ATPase"/>
</dbReference>
<dbReference type="PROSITE" id="PS00674">
    <property type="entry name" value="AAA"/>
    <property type="match status" value="1"/>
</dbReference>
<evidence type="ECO:0000313" key="8">
    <source>
        <dbReference type="EMBL" id="SNV23029.1"/>
    </source>
</evidence>
<dbReference type="InterPro" id="IPR050168">
    <property type="entry name" value="AAA_ATPase_domain"/>
</dbReference>
<dbReference type="InterPro" id="IPR003593">
    <property type="entry name" value="AAA+_ATPase"/>
</dbReference>
<dbReference type="FunFam" id="3.40.50.300:FF:001025">
    <property type="entry name" value="ATPase family, AAA domain-containing 2B"/>
    <property type="match status" value="1"/>
</dbReference>
<accession>A0A239VMH5</accession>
<dbReference type="InterPro" id="IPR003960">
    <property type="entry name" value="ATPase_AAA_CS"/>
</dbReference>
<dbReference type="GO" id="GO:0000502">
    <property type="term" value="C:proteasome complex"/>
    <property type="evidence" value="ECO:0007669"/>
    <property type="project" value="InterPro"/>
</dbReference>
<dbReference type="GO" id="GO:0005524">
    <property type="term" value="F:ATP binding"/>
    <property type="evidence" value="ECO:0007669"/>
    <property type="project" value="UniProtKB-UniRule"/>
</dbReference>
<dbReference type="Pfam" id="PF17758">
    <property type="entry name" value="Prot_ATP_ID_OB_N"/>
    <property type="match status" value="1"/>
</dbReference>
<keyword evidence="3 4" id="KW-0175">Coiled coil</keyword>
<evidence type="ECO:0000313" key="9">
    <source>
        <dbReference type="Proteomes" id="UP000242637"/>
    </source>
</evidence>
<dbReference type="InterPro" id="IPR032501">
    <property type="entry name" value="Prot_ATP_ID_OB_2nd"/>
</dbReference>
<comment type="similarity">
    <text evidence="4 5">Belongs to the AAA ATPase family.</text>
</comment>
<dbReference type="STRING" id="1121387.GCA_000429885_00082"/>
<evidence type="ECO:0000256" key="5">
    <source>
        <dbReference type="RuleBase" id="RU003651"/>
    </source>
</evidence>
<keyword evidence="9" id="KW-1185">Reference proteome</keyword>
<dbReference type="HAMAP" id="MF_02112">
    <property type="entry name" value="ARC_ATPase"/>
    <property type="match status" value="1"/>
</dbReference>
<evidence type="ECO:0000259" key="7">
    <source>
        <dbReference type="SMART" id="SM00382"/>
    </source>
</evidence>
<gene>
    <name evidence="4 8" type="primary">arc</name>
    <name evidence="8" type="ORF">SAMEA4475696_01712</name>
</gene>
<dbReference type="EMBL" id="LT906453">
    <property type="protein sequence ID" value="SNV23029.1"/>
    <property type="molecule type" value="Genomic_DNA"/>
</dbReference>
<dbReference type="OrthoDB" id="9809379at2"/>
<dbReference type="PANTHER" id="PTHR23077">
    <property type="entry name" value="AAA-FAMILY ATPASE"/>
    <property type="match status" value="1"/>
</dbReference>
<dbReference type="PANTHER" id="PTHR23077:SF144">
    <property type="entry name" value="PROTEASOME-ASSOCIATED ATPASE"/>
    <property type="match status" value="1"/>
</dbReference>
<dbReference type="GeneID" id="63459910"/>
<feature type="binding site" evidence="4">
    <location>
        <begin position="251"/>
        <end position="256"/>
    </location>
    <ligand>
        <name>ATP</name>
        <dbReference type="ChEBI" id="CHEBI:30616"/>
    </ligand>
</feature>
<dbReference type="InterPro" id="IPR027417">
    <property type="entry name" value="P-loop_NTPase"/>
</dbReference>
<dbReference type="Gene3D" id="1.20.5.170">
    <property type="match status" value="1"/>
</dbReference>
<dbReference type="Gene3D" id="2.40.50.140">
    <property type="entry name" value="Nucleic acid-binding proteins"/>
    <property type="match status" value="2"/>
</dbReference>
<proteinExistence type="inferred from homology"/>
<comment type="subunit">
    <text evidence="4">Homohexamer. Assembles into a hexameric ring structure.</text>
</comment>
<sequence length="547" mass="59972">MTGPTPDPGRPRTQPTPATAHEHSGHPERLEHANAQLARRNEQLVEALNSARDALATLRERVAALDSPPQTYAVVTFARDAWADLVSNGRPMRARLAPGLEDRLHPGDEVLLNEELTVVARIDPDDSPARHGDVMIVHELWDTDRLVATARGEDRRVVCRAHQLQCVPLKPGDPVLVDPRAALALEPVPVLEVEDLTLEEVPDISYDDIGGLSEEIDQIRDAIELPYLHPELYRDHQLRPPKGVLLYGPSGTGKTLIAKAVAASLARQSAQRDVASSDASGTPRSYFLNVKGPELLNKFVGETERQIRVVFTKAKEHASDGIPVVVFFDEMEALFRARGSGISSDVETTIVPQLLAEIDGVEQLNNVIIIGASNREDMLDPAVMRPGRLDTKIRIGRPDARAAREIFSKYVVPSLPLGAGVLAEADGNRQVAVAHLIDTVVEFMYERSEERRLCSLVFASGRREDVYFADVVSGAMIANIVDRAKRLAIKQVLAGGDKGLTVEHLRQACAAEFRESGDVPGAVSADEWWRVLDTRGERVVDVIPPVR</sequence>
<evidence type="ECO:0000256" key="1">
    <source>
        <dbReference type="ARBA" id="ARBA00022741"/>
    </source>
</evidence>
<dbReference type="Pfam" id="PF00004">
    <property type="entry name" value="AAA"/>
    <property type="match status" value="1"/>
</dbReference>
<dbReference type="GO" id="GO:0016887">
    <property type="term" value="F:ATP hydrolysis activity"/>
    <property type="evidence" value="ECO:0007669"/>
    <property type="project" value="UniProtKB-UniRule"/>
</dbReference>
<keyword evidence="1 4" id="KW-0547">Nucleotide-binding</keyword>
<dbReference type="InterPro" id="IPR012340">
    <property type="entry name" value="NA-bd_OB-fold"/>
</dbReference>
<organism evidence="8 9">
    <name type="scientific">Dermatophilus congolensis</name>
    <dbReference type="NCBI Taxonomy" id="1863"/>
    <lineage>
        <taxon>Bacteria</taxon>
        <taxon>Bacillati</taxon>
        <taxon>Actinomycetota</taxon>
        <taxon>Actinomycetes</taxon>
        <taxon>Micrococcales</taxon>
        <taxon>Dermatophilaceae</taxon>
        <taxon>Dermatophilus</taxon>
    </lineage>
</organism>
<dbReference type="GO" id="GO:0019941">
    <property type="term" value="P:modification-dependent protein catabolic process"/>
    <property type="evidence" value="ECO:0007669"/>
    <property type="project" value="InterPro"/>
</dbReference>
<evidence type="ECO:0000256" key="3">
    <source>
        <dbReference type="ARBA" id="ARBA00023054"/>
    </source>
</evidence>
<feature type="coiled-coil region" evidence="4">
    <location>
        <begin position="30"/>
        <end position="61"/>
    </location>
</feature>
<protein>
    <recommendedName>
        <fullName evidence="4">AAA ATPase forming ring-shaped complexes</fullName>
        <shortName evidence="4">ARC</shortName>
    </recommendedName>
</protein>
<feature type="region of interest" description="Disordered" evidence="6">
    <location>
        <begin position="1"/>
        <end position="27"/>
    </location>
</feature>
<dbReference type="SMART" id="SM00382">
    <property type="entry name" value="AAA"/>
    <property type="match status" value="1"/>
</dbReference>
<dbReference type="NCBIfam" id="TIGR03689">
    <property type="entry name" value="pup_AAA"/>
    <property type="match status" value="1"/>
</dbReference>
<evidence type="ECO:0000256" key="2">
    <source>
        <dbReference type="ARBA" id="ARBA00022840"/>
    </source>
</evidence>
<reference evidence="8 9" key="1">
    <citation type="submission" date="2017-06" db="EMBL/GenBank/DDBJ databases">
        <authorList>
            <consortium name="Pathogen Informatics"/>
        </authorList>
    </citation>
    <scope>NUCLEOTIDE SEQUENCE [LARGE SCALE GENOMIC DNA]</scope>
    <source>
        <strain evidence="8 9">NCTC13039</strain>
    </source>
</reference>
<dbReference type="RefSeq" id="WP_051277053.1">
    <property type="nucleotide sequence ID" value="NZ_LT906453.1"/>
</dbReference>
<dbReference type="GO" id="GO:0010498">
    <property type="term" value="P:proteasomal protein catabolic process"/>
    <property type="evidence" value="ECO:0007669"/>
    <property type="project" value="InterPro"/>
</dbReference>
<name>A0A239VMH5_9MICO</name>
<dbReference type="Pfam" id="PF16450">
    <property type="entry name" value="Prot_ATP_ID_OB_C"/>
    <property type="match status" value="1"/>
</dbReference>
<feature type="domain" description="AAA+ ATPase" evidence="7">
    <location>
        <begin position="240"/>
        <end position="399"/>
    </location>
</feature>
<dbReference type="KEGG" id="dco:SAMEA4475696_1712"/>
<evidence type="ECO:0000256" key="6">
    <source>
        <dbReference type="SAM" id="MobiDB-lite"/>
    </source>
</evidence>
<dbReference type="Gene3D" id="3.40.50.300">
    <property type="entry name" value="P-loop containing nucleotide triphosphate hydrolases"/>
    <property type="match status" value="1"/>
</dbReference>
<dbReference type="InterPro" id="IPR003959">
    <property type="entry name" value="ATPase_AAA_core"/>
</dbReference>